<evidence type="ECO:0000256" key="1">
    <source>
        <dbReference type="SAM" id="Phobius"/>
    </source>
</evidence>
<keyword evidence="1" id="KW-0812">Transmembrane</keyword>
<evidence type="ECO:0000313" key="3">
    <source>
        <dbReference type="Proteomes" id="UP000076842"/>
    </source>
</evidence>
<dbReference type="InParanoid" id="A0A165C5J9"/>
<feature type="transmembrane region" description="Helical" evidence="1">
    <location>
        <begin position="138"/>
        <end position="163"/>
    </location>
</feature>
<gene>
    <name evidence="2" type="ORF">CALCODRAFT_513393</name>
</gene>
<keyword evidence="3" id="KW-1185">Reference proteome</keyword>
<name>A0A165C5J9_9BASI</name>
<evidence type="ECO:0000313" key="2">
    <source>
        <dbReference type="EMBL" id="KZT50270.1"/>
    </source>
</evidence>
<proteinExistence type="predicted"/>
<feature type="transmembrane region" description="Helical" evidence="1">
    <location>
        <begin position="225"/>
        <end position="246"/>
    </location>
</feature>
<reference evidence="2 3" key="1">
    <citation type="journal article" date="2016" name="Mol. Biol. Evol.">
        <title>Comparative Genomics of Early-Diverging Mushroom-Forming Fungi Provides Insights into the Origins of Lignocellulose Decay Capabilities.</title>
        <authorList>
            <person name="Nagy L.G."/>
            <person name="Riley R."/>
            <person name="Tritt A."/>
            <person name="Adam C."/>
            <person name="Daum C."/>
            <person name="Floudas D."/>
            <person name="Sun H."/>
            <person name="Yadav J.S."/>
            <person name="Pangilinan J."/>
            <person name="Larsson K.H."/>
            <person name="Matsuura K."/>
            <person name="Barry K."/>
            <person name="Labutti K."/>
            <person name="Kuo R."/>
            <person name="Ohm R.A."/>
            <person name="Bhattacharya S.S."/>
            <person name="Shirouzu T."/>
            <person name="Yoshinaga Y."/>
            <person name="Martin F.M."/>
            <person name="Grigoriev I.V."/>
            <person name="Hibbett D.S."/>
        </authorList>
    </citation>
    <scope>NUCLEOTIDE SEQUENCE [LARGE SCALE GENOMIC DNA]</scope>
    <source>
        <strain evidence="2 3">HHB12733</strain>
    </source>
</reference>
<feature type="transmembrane region" description="Helical" evidence="1">
    <location>
        <begin position="252"/>
        <end position="275"/>
    </location>
</feature>
<keyword evidence="1" id="KW-1133">Transmembrane helix</keyword>
<organism evidence="2 3">
    <name type="scientific">Calocera cornea HHB12733</name>
    <dbReference type="NCBI Taxonomy" id="1353952"/>
    <lineage>
        <taxon>Eukaryota</taxon>
        <taxon>Fungi</taxon>
        <taxon>Dikarya</taxon>
        <taxon>Basidiomycota</taxon>
        <taxon>Agaricomycotina</taxon>
        <taxon>Dacrymycetes</taxon>
        <taxon>Dacrymycetales</taxon>
        <taxon>Dacrymycetaceae</taxon>
        <taxon>Calocera</taxon>
    </lineage>
</organism>
<sequence>MSSAQSANSTQYDTSDIAQGGAANALMGGLATMSLYGVFLVLFCIAIHILCFRRRRNINRILLGSAIGIFVFTTIDVLIECHRLLIGLLYTPQDAADAYFNSGGDWPFGLQDCARVTVVLIADAVMIYRVWCVWEKRWYFIILNILCWIGTLVSSIRIVQLQILWIIQPEDYFYLTDMTKYSMATQCLTVTQTTIATSLIAFRLWQVDRASSAYKDSSLLPVARILVESGVLYTSAMLCNLVTTALVNPGLFVVLSLMSPIIGITFSLIIVRVGLGISSESRATVPTGMSSTAPRSINISVRRQMNSDTVGDDDEWGRQDSMGLQPMTKSIASSEAV</sequence>
<feature type="transmembrane region" description="Helical" evidence="1">
    <location>
        <begin position="61"/>
        <end position="79"/>
    </location>
</feature>
<feature type="transmembrane region" description="Helical" evidence="1">
    <location>
        <begin position="33"/>
        <end position="52"/>
    </location>
</feature>
<dbReference type="STRING" id="1353952.A0A165C5J9"/>
<dbReference type="EMBL" id="KV424198">
    <property type="protein sequence ID" value="KZT50270.1"/>
    <property type="molecule type" value="Genomic_DNA"/>
</dbReference>
<dbReference type="AlphaFoldDB" id="A0A165C5J9"/>
<feature type="transmembrane region" description="Helical" evidence="1">
    <location>
        <begin position="183"/>
        <end position="205"/>
    </location>
</feature>
<protein>
    <submittedName>
        <fullName evidence="2">Uncharacterized protein</fullName>
    </submittedName>
</protein>
<keyword evidence="1" id="KW-0472">Membrane</keyword>
<dbReference type="OrthoDB" id="3354175at2759"/>
<dbReference type="Proteomes" id="UP000076842">
    <property type="component" value="Unassembled WGS sequence"/>
</dbReference>
<feature type="transmembrane region" description="Helical" evidence="1">
    <location>
        <begin position="114"/>
        <end position="131"/>
    </location>
</feature>
<accession>A0A165C5J9</accession>